<feature type="domain" description="Mur ligase central" evidence="11">
    <location>
        <begin position="46"/>
        <end position="187"/>
    </location>
</feature>
<evidence type="ECO:0000256" key="3">
    <source>
        <dbReference type="ARBA" id="ARBA00022598"/>
    </source>
</evidence>
<name>A0ABT8NDC4_9BACL</name>
<organism evidence="12 13">
    <name type="scientific">Planococcus shenhongbingii</name>
    <dbReference type="NCBI Taxonomy" id="3058398"/>
    <lineage>
        <taxon>Bacteria</taxon>
        <taxon>Bacillati</taxon>
        <taxon>Bacillota</taxon>
        <taxon>Bacilli</taxon>
        <taxon>Bacillales</taxon>
        <taxon>Caryophanaceae</taxon>
        <taxon>Planococcus</taxon>
    </lineage>
</organism>
<evidence type="ECO:0000256" key="4">
    <source>
        <dbReference type="ARBA" id="ARBA00022723"/>
    </source>
</evidence>
<dbReference type="PIRSF" id="PIRSF001563">
    <property type="entry name" value="Folylpolyglu_synth"/>
    <property type="match status" value="1"/>
</dbReference>
<sequence>MINGLEIYKKKWNIETDRSIKPGLQAITAALAELNNPHQKGYFIHIAGTNGKGSTGAFLAAILRKHGLTVGNFYSPNIEDLHDQIQVDGKPVTEEEMDSAMARLSKLETPLTDFELLTAAAFLIFEQKKPDITIMEAGMGGRFDSTNVIDPELAIITSISYEHTNFLGHTLENIAWHKAGIIKKWKPIIIGQLPEAARNIIENEAKMLHAELILPEKQIDIELKLKGRHQKENAKLALEAAKEILLLKFNHDMAENALAGATIPFRFEEIYPNLVMDGAHNEASIKALVETIKEQYPGRPIHIVMGILKDKEYTKILRHLETVSDHFTFVDFENERALPAKTLFSENRSKIKTIVKYYDILPVPNKKEVTLVTGSLYLLSNLRNNHFEMFENYRIQKK</sequence>
<dbReference type="EC" id="6.3.2.17" evidence="2"/>
<evidence type="ECO:0000256" key="9">
    <source>
        <dbReference type="ARBA" id="ARBA00047493"/>
    </source>
</evidence>
<dbReference type="Gene3D" id="3.90.190.20">
    <property type="entry name" value="Mur ligase, C-terminal domain"/>
    <property type="match status" value="1"/>
</dbReference>
<reference evidence="12 13" key="1">
    <citation type="submission" date="2023-07" db="EMBL/GenBank/DDBJ databases">
        <title>Novel species in genus Planococcus.</title>
        <authorList>
            <person name="Ning S."/>
        </authorList>
    </citation>
    <scope>NUCLEOTIDE SEQUENCE [LARGE SCALE GENOMIC DNA]</scope>
    <source>
        <strain evidence="12 13">N017</strain>
    </source>
</reference>
<comment type="catalytic activity">
    <reaction evidence="9">
        <text>(6S)-5,6,7,8-tetrahydrofolyl-(gamma-L-Glu)(n) + L-glutamate + ATP = (6S)-5,6,7,8-tetrahydrofolyl-(gamma-L-Glu)(n+1) + ADP + phosphate + H(+)</text>
        <dbReference type="Rhea" id="RHEA:10580"/>
        <dbReference type="Rhea" id="RHEA-COMP:14738"/>
        <dbReference type="Rhea" id="RHEA-COMP:14740"/>
        <dbReference type="ChEBI" id="CHEBI:15378"/>
        <dbReference type="ChEBI" id="CHEBI:29985"/>
        <dbReference type="ChEBI" id="CHEBI:30616"/>
        <dbReference type="ChEBI" id="CHEBI:43474"/>
        <dbReference type="ChEBI" id="CHEBI:141005"/>
        <dbReference type="ChEBI" id="CHEBI:456216"/>
        <dbReference type="EC" id="6.3.2.17"/>
    </reaction>
</comment>
<evidence type="ECO:0000256" key="7">
    <source>
        <dbReference type="ARBA" id="ARBA00022842"/>
    </source>
</evidence>
<evidence type="ECO:0000256" key="1">
    <source>
        <dbReference type="ARBA" id="ARBA00008276"/>
    </source>
</evidence>
<dbReference type="PANTHER" id="PTHR11136">
    <property type="entry name" value="FOLYLPOLYGLUTAMATE SYNTHASE-RELATED"/>
    <property type="match status" value="1"/>
</dbReference>
<evidence type="ECO:0000256" key="6">
    <source>
        <dbReference type="ARBA" id="ARBA00022840"/>
    </source>
</evidence>
<dbReference type="InterPro" id="IPR036565">
    <property type="entry name" value="Mur-like_cat_sf"/>
</dbReference>
<dbReference type="InterPro" id="IPR013221">
    <property type="entry name" value="Mur_ligase_cen"/>
</dbReference>
<dbReference type="PROSITE" id="PS01012">
    <property type="entry name" value="FOLYLPOLYGLU_SYNT_2"/>
    <property type="match status" value="1"/>
</dbReference>
<keyword evidence="13" id="KW-1185">Reference proteome</keyword>
<keyword evidence="5" id="KW-0547">Nucleotide-binding</keyword>
<keyword evidence="4" id="KW-0479">Metal-binding</keyword>
<keyword evidence="3 12" id="KW-0436">Ligase</keyword>
<evidence type="ECO:0000256" key="2">
    <source>
        <dbReference type="ARBA" id="ARBA00013025"/>
    </source>
</evidence>
<comment type="caution">
    <text evidence="12">The sequence shown here is derived from an EMBL/GenBank/DDBJ whole genome shotgun (WGS) entry which is preliminary data.</text>
</comment>
<dbReference type="InterPro" id="IPR004101">
    <property type="entry name" value="Mur_ligase_C"/>
</dbReference>
<evidence type="ECO:0000313" key="13">
    <source>
        <dbReference type="Proteomes" id="UP001172142"/>
    </source>
</evidence>
<dbReference type="InterPro" id="IPR036615">
    <property type="entry name" value="Mur_ligase_C_dom_sf"/>
</dbReference>
<dbReference type="Gene3D" id="3.40.1190.10">
    <property type="entry name" value="Mur-like, catalytic domain"/>
    <property type="match status" value="1"/>
</dbReference>
<accession>A0ABT8NDC4</accession>
<evidence type="ECO:0000256" key="8">
    <source>
        <dbReference type="ARBA" id="ARBA00030592"/>
    </source>
</evidence>
<dbReference type="Pfam" id="PF02875">
    <property type="entry name" value="Mur_ligase_C"/>
    <property type="match status" value="1"/>
</dbReference>
<dbReference type="InterPro" id="IPR001645">
    <property type="entry name" value="Folylpolyglutamate_synth"/>
</dbReference>
<keyword evidence="6" id="KW-0067">ATP-binding</keyword>
<evidence type="ECO:0000256" key="5">
    <source>
        <dbReference type="ARBA" id="ARBA00022741"/>
    </source>
</evidence>
<dbReference type="Pfam" id="PF08245">
    <property type="entry name" value="Mur_ligase_M"/>
    <property type="match status" value="1"/>
</dbReference>
<dbReference type="SUPFAM" id="SSF53244">
    <property type="entry name" value="MurD-like peptide ligases, peptide-binding domain"/>
    <property type="match status" value="1"/>
</dbReference>
<dbReference type="GO" id="GO:0016874">
    <property type="term" value="F:ligase activity"/>
    <property type="evidence" value="ECO:0007669"/>
    <property type="project" value="UniProtKB-KW"/>
</dbReference>
<dbReference type="InterPro" id="IPR018109">
    <property type="entry name" value="Folylpolyglutamate_synth_CS"/>
</dbReference>
<keyword evidence="7" id="KW-0460">Magnesium</keyword>
<dbReference type="RefSeq" id="WP_301856498.1">
    <property type="nucleotide sequence ID" value="NZ_JAUJWU010000002.1"/>
</dbReference>
<dbReference type="NCBIfam" id="TIGR01499">
    <property type="entry name" value="folC"/>
    <property type="match status" value="1"/>
</dbReference>
<evidence type="ECO:0000313" key="12">
    <source>
        <dbReference type="EMBL" id="MDN7245892.1"/>
    </source>
</evidence>
<proteinExistence type="inferred from homology"/>
<evidence type="ECO:0000259" key="10">
    <source>
        <dbReference type="Pfam" id="PF02875"/>
    </source>
</evidence>
<evidence type="ECO:0000259" key="11">
    <source>
        <dbReference type="Pfam" id="PF08245"/>
    </source>
</evidence>
<feature type="domain" description="Mur ligase C-terminal" evidence="10">
    <location>
        <begin position="273"/>
        <end position="348"/>
    </location>
</feature>
<dbReference type="SUPFAM" id="SSF53623">
    <property type="entry name" value="MurD-like peptide ligases, catalytic domain"/>
    <property type="match status" value="1"/>
</dbReference>
<gene>
    <name evidence="12" type="ORF">QWY13_10280</name>
</gene>
<dbReference type="Proteomes" id="UP001172142">
    <property type="component" value="Unassembled WGS sequence"/>
</dbReference>
<dbReference type="PANTHER" id="PTHR11136:SF0">
    <property type="entry name" value="DIHYDROFOLATE SYNTHETASE-RELATED"/>
    <property type="match status" value="1"/>
</dbReference>
<dbReference type="EMBL" id="JAUJWU010000002">
    <property type="protein sequence ID" value="MDN7245892.1"/>
    <property type="molecule type" value="Genomic_DNA"/>
</dbReference>
<comment type="similarity">
    <text evidence="1">Belongs to the folylpolyglutamate synthase family.</text>
</comment>
<protein>
    <recommendedName>
        <fullName evidence="2">tetrahydrofolate synthase</fullName>
        <ecNumber evidence="2">6.3.2.17</ecNumber>
    </recommendedName>
    <alternativeName>
        <fullName evidence="8">Tetrahydrofolylpolyglutamate synthase</fullName>
    </alternativeName>
</protein>